<dbReference type="EMBL" id="CP037920">
    <property type="protein sequence ID" value="QDT96380.1"/>
    <property type="molecule type" value="Genomic_DNA"/>
</dbReference>
<name>A0A517VTT2_9PLAN</name>
<evidence type="ECO:0000313" key="1">
    <source>
        <dbReference type="EMBL" id="QDT96380.1"/>
    </source>
</evidence>
<organism evidence="1 2">
    <name type="scientific">Gimesia aquarii</name>
    <dbReference type="NCBI Taxonomy" id="2527964"/>
    <lineage>
        <taxon>Bacteria</taxon>
        <taxon>Pseudomonadati</taxon>
        <taxon>Planctomycetota</taxon>
        <taxon>Planctomycetia</taxon>
        <taxon>Planctomycetales</taxon>
        <taxon>Planctomycetaceae</taxon>
        <taxon>Gimesia</taxon>
    </lineage>
</organism>
<accession>A0A517VTT2</accession>
<dbReference type="KEGG" id="gaw:V144x_18340"/>
<gene>
    <name evidence="1" type="ORF">V144x_18340</name>
</gene>
<reference evidence="1 2" key="1">
    <citation type="submission" date="2019-03" db="EMBL/GenBank/DDBJ databases">
        <title>Deep-cultivation of Planctomycetes and their phenomic and genomic characterization uncovers novel biology.</title>
        <authorList>
            <person name="Wiegand S."/>
            <person name="Jogler M."/>
            <person name="Boedeker C."/>
            <person name="Pinto D."/>
            <person name="Vollmers J."/>
            <person name="Rivas-Marin E."/>
            <person name="Kohn T."/>
            <person name="Peeters S.H."/>
            <person name="Heuer A."/>
            <person name="Rast P."/>
            <person name="Oberbeckmann S."/>
            <person name="Bunk B."/>
            <person name="Jeske O."/>
            <person name="Meyerdierks A."/>
            <person name="Storesund J.E."/>
            <person name="Kallscheuer N."/>
            <person name="Luecker S."/>
            <person name="Lage O.M."/>
            <person name="Pohl T."/>
            <person name="Merkel B.J."/>
            <person name="Hornburger P."/>
            <person name="Mueller R.-W."/>
            <person name="Bruemmer F."/>
            <person name="Labrenz M."/>
            <person name="Spormann A.M."/>
            <person name="Op den Camp H."/>
            <person name="Overmann J."/>
            <person name="Amann R."/>
            <person name="Jetten M.S.M."/>
            <person name="Mascher T."/>
            <person name="Medema M.H."/>
            <person name="Devos D.P."/>
            <person name="Kaster A.-K."/>
            <person name="Ovreas L."/>
            <person name="Rohde M."/>
            <person name="Galperin M.Y."/>
            <person name="Jogler C."/>
        </authorList>
    </citation>
    <scope>NUCLEOTIDE SEQUENCE [LARGE SCALE GENOMIC DNA]</scope>
    <source>
        <strain evidence="1 2">V144</strain>
    </source>
</reference>
<sequence length="36" mass="4022">MRLKLSETLEDTDLLTLGLDTKCVCCDELTTHLLLA</sequence>
<dbReference type="AlphaFoldDB" id="A0A517VTT2"/>
<protein>
    <submittedName>
        <fullName evidence="1">Uncharacterized protein</fullName>
    </submittedName>
</protein>
<dbReference type="Proteomes" id="UP000318704">
    <property type="component" value="Chromosome"/>
</dbReference>
<evidence type="ECO:0000313" key="2">
    <source>
        <dbReference type="Proteomes" id="UP000318704"/>
    </source>
</evidence>
<proteinExistence type="predicted"/>